<organism evidence="4 5">
    <name type="scientific">Virgisporangium aliadipatigenens</name>
    <dbReference type="NCBI Taxonomy" id="741659"/>
    <lineage>
        <taxon>Bacteria</taxon>
        <taxon>Bacillati</taxon>
        <taxon>Actinomycetota</taxon>
        <taxon>Actinomycetes</taxon>
        <taxon>Micromonosporales</taxon>
        <taxon>Micromonosporaceae</taxon>
        <taxon>Virgisporangium</taxon>
    </lineage>
</organism>
<reference evidence="4" key="1">
    <citation type="submission" date="2021-01" db="EMBL/GenBank/DDBJ databases">
        <title>Whole genome shotgun sequence of Virgisporangium aliadipatigenens NBRC 105644.</title>
        <authorList>
            <person name="Komaki H."/>
            <person name="Tamura T."/>
        </authorList>
    </citation>
    <scope>NUCLEOTIDE SEQUENCE</scope>
    <source>
        <strain evidence="4">NBRC 105644</strain>
    </source>
</reference>
<dbReference type="Pfam" id="PF10756">
    <property type="entry name" value="bPH_6"/>
    <property type="match status" value="1"/>
</dbReference>
<feature type="region of interest" description="Disordered" evidence="1">
    <location>
        <begin position="1"/>
        <end position="29"/>
    </location>
</feature>
<proteinExistence type="predicted"/>
<evidence type="ECO:0000313" key="5">
    <source>
        <dbReference type="Proteomes" id="UP000619260"/>
    </source>
</evidence>
<evidence type="ECO:0000256" key="1">
    <source>
        <dbReference type="SAM" id="MobiDB-lite"/>
    </source>
</evidence>
<keyword evidence="2" id="KW-0472">Membrane</keyword>
<protein>
    <recommendedName>
        <fullName evidence="3">Low molecular weight protein antigen 6 PH domain-containing protein</fullName>
    </recommendedName>
</protein>
<name>A0A8J3YN08_9ACTN</name>
<feature type="compositionally biased region" description="Pro residues" evidence="1">
    <location>
        <begin position="10"/>
        <end position="26"/>
    </location>
</feature>
<dbReference type="EMBL" id="BOPF01000014">
    <property type="protein sequence ID" value="GIJ47287.1"/>
    <property type="molecule type" value="Genomic_DNA"/>
</dbReference>
<dbReference type="RefSeq" id="WP_239153209.1">
    <property type="nucleotide sequence ID" value="NZ_BOPF01000014.1"/>
</dbReference>
<evidence type="ECO:0000259" key="3">
    <source>
        <dbReference type="Pfam" id="PF10756"/>
    </source>
</evidence>
<sequence>MLADVDLRPPAMPPDHPGPDFLPPSTMPDEPVDLDAPVEWRVNPGVAWTKAAGAAAFAMLAVALGRTDRGALFMLALGAVVLGLIAARDLLVPVRVAADPTGVTVATGFAGRRHIEWSEVEAVRVDERARLGIRNQLLELDTGEQIYLYGERELGAPCAEVAARLEQFRTRSAG</sequence>
<feature type="domain" description="Low molecular weight protein antigen 6 PH" evidence="3">
    <location>
        <begin position="94"/>
        <end position="169"/>
    </location>
</feature>
<dbReference type="Proteomes" id="UP000619260">
    <property type="component" value="Unassembled WGS sequence"/>
</dbReference>
<keyword evidence="2" id="KW-0812">Transmembrane</keyword>
<dbReference type="InterPro" id="IPR019692">
    <property type="entry name" value="CFP-6_PH"/>
</dbReference>
<keyword evidence="2" id="KW-1133">Transmembrane helix</keyword>
<dbReference type="AlphaFoldDB" id="A0A8J3YN08"/>
<comment type="caution">
    <text evidence="4">The sequence shown here is derived from an EMBL/GenBank/DDBJ whole genome shotgun (WGS) entry which is preliminary data.</text>
</comment>
<feature type="transmembrane region" description="Helical" evidence="2">
    <location>
        <begin position="45"/>
        <end position="64"/>
    </location>
</feature>
<keyword evidence="5" id="KW-1185">Reference proteome</keyword>
<feature type="transmembrane region" description="Helical" evidence="2">
    <location>
        <begin position="71"/>
        <end position="91"/>
    </location>
</feature>
<gene>
    <name evidence="4" type="ORF">Val02_41730</name>
</gene>
<evidence type="ECO:0000313" key="4">
    <source>
        <dbReference type="EMBL" id="GIJ47287.1"/>
    </source>
</evidence>
<accession>A0A8J3YN08</accession>
<evidence type="ECO:0000256" key="2">
    <source>
        <dbReference type="SAM" id="Phobius"/>
    </source>
</evidence>